<evidence type="ECO:0000313" key="1">
    <source>
        <dbReference type="EMBL" id="KAK3700000.1"/>
    </source>
</evidence>
<evidence type="ECO:0000313" key="2">
    <source>
        <dbReference type="Proteomes" id="UP001281147"/>
    </source>
</evidence>
<dbReference type="EMBL" id="JAUTXU010000190">
    <property type="protein sequence ID" value="KAK3700000.1"/>
    <property type="molecule type" value="Genomic_DNA"/>
</dbReference>
<sequence>MATTAKNTDAYPLNRDFLASSRLHLQHQVWTSSLGYLLHPAIPREEHMLIADVGCGTGIASLEIAKQLPAGGKVKAYDLSLEQCPPKGWWPSNVSFEELNIFEPISDHLIGKYDVVFLRHFICVVQSGNPLPLLSALLKLLKPVVVEPASSAPKMEAFMNMGGETIKKQAGWVRDLHTRFSDAGAELVAHDRHWTAKEVMMMKQEVG</sequence>
<name>A0ACC3MNK5_9PEZI</name>
<dbReference type="Proteomes" id="UP001281147">
    <property type="component" value="Unassembled WGS sequence"/>
</dbReference>
<organism evidence="1 2">
    <name type="scientific">Vermiconidia calcicola</name>
    <dbReference type="NCBI Taxonomy" id="1690605"/>
    <lineage>
        <taxon>Eukaryota</taxon>
        <taxon>Fungi</taxon>
        <taxon>Dikarya</taxon>
        <taxon>Ascomycota</taxon>
        <taxon>Pezizomycotina</taxon>
        <taxon>Dothideomycetes</taxon>
        <taxon>Dothideomycetidae</taxon>
        <taxon>Mycosphaerellales</taxon>
        <taxon>Extremaceae</taxon>
        <taxon>Vermiconidia</taxon>
    </lineage>
</organism>
<keyword evidence="2" id="KW-1185">Reference proteome</keyword>
<gene>
    <name evidence="1" type="ORF">LTR37_016160</name>
</gene>
<comment type="caution">
    <text evidence="1">The sequence shown here is derived from an EMBL/GenBank/DDBJ whole genome shotgun (WGS) entry which is preliminary data.</text>
</comment>
<reference evidence="1" key="1">
    <citation type="submission" date="2023-07" db="EMBL/GenBank/DDBJ databases">
        <title>Black Yeasts Isolated from many extreme environments.</title>
        <authorList>
            <person name="Coleine C."/>
            <person name="Stajich J.E."/>
            <person name="Selbmann L."/>
        </authorList>
    </citation>
    <scope>NUCLEOTIDE SEQUENCE</scope>
    <source>
        <strain evidence="1">CCFEE 5714</strain>
    </source>
</reference>
<accession>A0ACC3MNK5</accession>
<proteinExistence type="predicted"/>
<protein>
    <submittedName>
        <fullName evidence="1">Uncharacterized protein</fullName>
    </submittedName>
</protein>